<dbReference type="EMBL" id="JAMWDU010000004">
    <property type="protein sequence ID" value="MCP8887906.1"/>
    <property type="molecule type" value="Genomic_DNA"/>
</dbReference>
<dbReference type="Proteomes" id="UP001060275">
    <property type="component" value="Unassembled WGS sequence"/>
</dbReference>
<dbReference type="AlphaFoldDB" id="A0A9Q4AQH9"/>
<dbReference type="RefSeq" id="WP_254674992.1">
    <property type="nucleotide sequence ID" value="NZ_JAMWDU010000004.1"/>
</dbReference>
<accession>A0A9Q4AQH9</accession>
<gene>
    <name evidence="1" type="ORF">NF348_12350</name>
</gene>
<sequence length="183" mass="19282">MASSMQAGIAVAIFASDKGPGDPERASLMGEVGRVFARKGARMLCLAEQGIIPVPLITAARTAGGVVEVVADASIVLPQALKDVPITILPDQAERLAYLANASVAFVALPGSLASVSSLFGAWASGNTRPVVMLNRHRAFEVVRGFAADVLSASVANHDRNIQFADTVEDLWSKVAWVSEQRR</sequence>
<evidence type="ECO:0000313" key="2">
    <source>
        <dbReference type="Proteomes" id="UP001060275"/>
    </source>
</evidence>
<organism evidence="1 2">
    <name type="scientific">Devosia ureilytica</name>
    <dbReference type="NCBI Taxonomy" id="2952754"/>
    <lineage>
        <taxon>Bacteria</taxon>
        <taxon>Pseudomonadati</taxon>
        <taxon>Pseudomonadota</taxon>
        <taxon>Alphaproteobacteria</taxon>
        <taxon>Hyphomicrobiales</taxon>
        <taxon>Devosiaceae</taxon>
        <taxon>Devosia</taxon>
    </lineage>
</organism>
<name>A0A9Q4AQH9_9HYPH</name>
<reference evidence="1" key="1">
    <citation type="submission" date="2022-06" db="EMBL/GenBank/DDBJ databases">
        <title>Devosia sp. XJ19-45 genome assembly.</title>
        <authorList>
            <person name="Li B."/>
            <person name="Cai M."/>
            <person name="Nie G."/>
            <person name="Li W."/>
        </authorList>
    </citation>
    <scope>NUCLEOTIDE SEQUENCE</scope>
    <source>
        <strain evidence="1">XJ19-45</strain>
    </source>
</reference>
<comment type="caution">
    <text evidence="1">The sequence shown here is derived from an EMBL/GenBank/DDBJ whole genome shotgun (WGS) entry which is preliminary data.</text>
</comment>
<dbReference type="SUPFAM" id="SSF102405">
    <property type="entry name" value="MCP/YpsA-like"/>
    <property type="match status" value="1"/>
</dbReference>
<dbReference type="Gene3D" id="3.40.50.450">
    <property type="match status" value="1"/>
</dbReference>
<keyword evidence="2" id="KW-1185">Reference proteome</keyword>
<protein>
    <submittedName>
        <fullName evidence="1">LOG family protein</fullName>
    </submittedName>
</protein>
<evidence type="ECO:0000313" key="1">
    <source>
        <dbReference type="EMBL" id="MCP8887906.1"/>
    </source>
</evidence>
<proteinExistence type="predicted"/>